<dbReference type="PANTHER" id="PTHR15032:SF4">
    <property type="entry name" value="N-ACYL-PHOSPHATIDYLETHANOLAMINE-HYDROLYZING PHOSPHOLIPASE D"/>
    <property type="match status" value="1"/>
</dbReference>
<dbReference type="InterPro" id="IPR001279">
    <property type="entry name" value="Metallo-B-lactamas"/>
</dbReference>
<dbReference type="PANTHER" id="PTHR15032">
    <property type="entry name" value="N-ACYL-PHOSPHATIDYLETHANOLAMINE-HYDROLYZING PHOSPHOLIPASE D"/>
    <property type="match status" value="1"/>
</dbReference>
<feature type="domain" description="Metallo-beta-lactamase" evidence="1">
    <location>
        <begin position="120"/>
        <end position="316"/>
    </location>
</feature>
<gene>
    <name evidence="2" type="ORF">QQ020_23640</name>
</gene>
<dbReference type="EMBL" id="JAUJEB010000006">
    <property type="protein sequence ID" value="MDN5215095.1"/>
    <property type="molecule type" value="Genomic_DNA"/>
</dbReference>
<dbReference type="Pfam" id="PF12706">
    <property type="entry name" value="Lactamase_B_2"/>
    <property type="match status" value="1"/>
</dbReference>
<dbReference type="InterPro" id="IPR036866">
    <property type="entry name" value="RibonucZ/Hydroxyglut_hydro"/>
</dbReference>
<protein>
    <submittedName>
        <fullName evidence="2">MBL fold metallo-hydrolase</fullName>
    </submittedName>
</protein>
<comment type="caution">
    <text evidence="2">The sequence shown here is derived from an EMBL/GenBank/DDBJ whole genome shotgun (WGS) entry which is preliminary data.</text>
</comment>
<dbReference type="SUPFAM" id="SSF56281">
    <property type="entry name" value="Metallo-hydrolase/oxidoreductase"/>
    <property type="match status" value="1"/>
</dbReference>
<organism evidence="2 3">
    <name type="scientific">Agaribacillus aureus</name>
    <dbReference type="NCBI Taxonomy" id="3051825"/>
    <lineage>
        <taxon>Bacteria</taxon>
        <taxon>Pseudomonadati</taxon>
        <taxon>Bacteroidota</taxon>
        <taxon>Cytophagia</taxon>
        <taxon>Cytophagales</taxon>
        <taxon>Splendidivirgaceae</taxon>
        <taxon>Agaribacillus</taxon>
    </lineage>
</organism>
<proteinExistence type="predicted"/>
<dbReference type="Proteomes" id="UP001172083">
    <property type="component" value="Unassembled WGS sequence"/>
</dbReference>
<evidence type="ECO:0000259" key="1">
    <source>
        <dbReference type="Pfam" id="PF12706"/>
    </source>
</evidence>
<name>A0ABT8LBE7_9BACT</name>
<reference evidence="2" key="1">
    <citation type="submission" date="2023-06" db="EMBL/GenBank/DDBJ databases">
        <title>Genomic of Agaribacillus aureum.</title>
        <authorList>
            <person name="Wang G."/>
        </authorList>
    </citation>
    <scope>NUCLEOTIDE SEQUENCE</scope>
    <source>
        <strain evidence="2">BMA12</strain>
    </source>
</reference>
<evidence type="ECO:0000313" key="2">
    <source>
        <dbReference type="EMBL" id="MDN5215095.1"/>
    </source>
</evidence>
<accession>A0ABT8LBE7</accession>
<keyword evidence="3" id="KW-1185">Reference proteome</keyword>
<evidence type="ECO:0000313" key="3">
    <source>
        <dbReference type="Proteomes" id="UP001172083"/>
    </source>
</evidence>
<dbReference type="RefSeq" id="WP_346760434.1">
    <property type="nucleotide sequence ID" value="NZ_JAUJEB010000006.1"/>
</dbReference>
<sequence>MLLTLVLLAAVLAISYLLFVSYYPSFGGDVPEALQTKYASSENYKNGAFINQKDVPEDLGFWETLKIARKFFFTKVPNGVPAENIAVQHLDSIQIADYEGESRLVWFGHSAFLLQTKGKNILIDPMFGEVPAPHPMLGGKRFSKELPIEVEKLPKIDAVIISHDHYDHLDYESILKLKDKVGHFYMPLAVGVHLKAWGVEEGRITELDWWQQATLGDLEFICTPAQHFSGRKLNNRQSTLWSSWVIRSASESIFFSGDSGYGPHFKEIGEKYGPFEFAMMECGQYNESWPDIHMFPEETVQAGVDVRAKAVMPIHWGAFKLALHSWTDPIERAKKKAEALNIPLVAPKIGQAIEINSLLKPNSLWWENL</sequence>
<dbReference type="Gene3D" id="3.60.15.10">
    <property type="entry name" value="Ribonuclease Z/Hydroxyacylglutathione hydrolase-like"/>
    <property type="match status" value="1"/>
</dbReference>